<dbReference type="EMBL" id="JASSZA010000021">
    <property type="protein sequence ID" value="KAK2084897.1"/>
    <property type="molecule type" value="Genomic_DNA"/>
</dbReference>
<dbReference type="Proteomes" id="UP001266305">
    <property type="component" value="Unassembled WGS sequence"/>
</dbReference>
<gene>
    <name evidence="1" type="ORF">P7K49_036197</name>
</gene>
<evidence type="ECO:0000313" key="2">
    <source>
        <dbReference type="Proteomes" id="UP001266305"/>
    </source>
</evidence>
<organism evidence="1 2">
    <name type="scientific">Saguinus oedipus</name>
    <name type="common">Cotton-top tamarin</name>
    <name type="synonym">Oedipomidas oedipus</name>
    <dbReference type="NCBI Taxonomy" id="9490"/>
    <lineage>
        <taxon>Eukaryota</taxon>
        <taxon>Metazoa</taxon>
        <taxon>Chordata</taxon>
        <taxon>Craniata</taxon>
        <taxon>Vertebrata</taxon>
        <taxon>Euteleostomi</taxon>
        <taxon>Mammalia</taxon>
        <taxon>Eutheria</taxon>
        <taxon>Euarchontoglires</taxon>
        <taxon>Primates</taxon>
        <taxon>Haplorrhini</taxon>
        <taxon>Platyrrhini</taxon>
        <taxon>Cebidae</taxon>
        <taxon>Callitrichinae</taxon>
        <taxon>Saguinus</taxon>
    </lineage>
</organism>
<keyword evidence="2" id="KW-1185">Reference proteome</keyword>
<reference evidence="1 2" key="1">
    <citation type="submission" date="2023-05" db="EMBL/GenBank/DDBJ databases">
        <title>B98-5 Cell Line De Novo Hybrid Assembly: An Optical Mapping Approach.</title>
        <authorList>
            <person name="Kananen K."/>
            <person name="Auerbach J.A."/>
            <person name="Kautto E."/>
            <person name="Blachly J.S."/>
        </authorList>
    </citation>
    <scope>NUCLEOTIDE SEQUENCE [LARGE SCALE GENOMIC DNA]</scope>
    <source>
        <strain evidence="1">B95-8</strain>
        <tissue evidence="1">Cell line</tissue>
    </source>
</reference>
<sequence>MGTTLETTLGRRNSLFSNGSIVCLHLNFPIMHQHIIGHNQRCPFKAPLKDGFKETMTNGSERDVLQEKIPGKSSEDDPTHHCIFRYFSTLFLVTKVTAPCAIVALALNTGTVSQQQRPVFVMLSARQALGGTLDHQFLSLCPKSGLVIVKRRRQQCSQYDLGATHSHVAHL</sequence>
<protein>
    <submittedName>
        <fullName evidence="1">Uncharacterized protein</fullName>
    </submittedName>
</protein>
<name>A0ABQ9TJJ3_SAGOE</name>
<proteinExistence type="predicted"/>
<comment type="caution">
    <text evidence="1">The sequence shown here is derived from an EMBL/GenBank/DDBJ whole genome shotgun (WGS) entry which is preliminary data.</text>
</comment>
<accession>A0ABQ9TJJ3</accession>
<evidence type="ECO:0000313" key="1">
    <source>
        <dbReference type="EMBL" id="KAK2084897.1"/>
    </source>
</evidence>